<dbReference type="Gene3D" id="3.30.420.10">
    <property type="entry name" value="Ribonuclease H-like superfamily/Ribonuclease H"/>
    <property type="match status" value="1"/>
</dbReference>
<comment type="caution">
    <text evidence="2">The sequence shown here is derived from an EMBL/GenBank/DDBJ whole genome shotgun (WGS) entry which is preliminary data.</text>
</comment>
<feature type="region of interest" description="Disordered" evidence="1">
    <location>
        <begin position="301"/>
        <end position="324"/>
    </location>
</feature>
<reference evidence="2 3" key="1">
    <citation type="submission" date="2023-02" db="EMBL/GenBank/DDBJ databases">
        <title>LHISI_Scaffold_Assembly.</title>
        <authorList>
            <person name="Stuart O.P."/>
            <person name="Cleave R."/>
            <person name="Magrath M.J.L."/>
            <person name="Mikheyev A.S."/>
        </authorList>
    </citation>
    <scope>NUCLEOTIDE SEQUENCE [LARGE SCALE GENOMIC DNA]</scope>
    <source>
        <strain evidence="2">Daus_M_001</strain>
        <tissue evidence="2">Leg muscle</tissue>
    </source>
</reference>
<organism evidence="2 3">
    <name type="scientific">Dryococelus australis</name>
    <dbReference type="NCBI Taxonomy" id="614101"/>
    <lineage>
        <taxon>Eukaryota</taxon>
        <taxon>Metazoa</taxon>
        <taxon>Ecdysozoa</taxon>
        <taxon>Arthropoda</taxon>
        <taxon>Hexapoda</taxon>
        <taxon>Insecta</taxon>
        <taxon>Pterygota</taxon>
        <taxon>Neoptera</taxon>
        <taxon>Polyneoptera</taxon>
        <taxon>Phasmatodea</taxon>
        <taxon>Verophasmatodea</taxon>
        <taxon>Anareolatae</taxon>
        <taxon>Phasmatidae</taxon>
        <taxon>Eurycanthinae</taxon>
        <taxon>Dryococelus</taxon>
    </lineage>
</organism>
<evidence type="ECO:0000256" key="1">
    <source>
        <dbReference type="SAM" id="MobiDB-lite"/>
    </source>
</evidence>
<name>A0ABQ9GI32_9NEOP</name>
<evidence type="ECO:0000313" key="3">
    <source>
        <dbReference type="Proteomes" id="UP001159363"/>
    </source>
</evidence>
<protein>
    <submittedName>
        <fullName evidence="2">Uncharacterized protein</fullName>
    </submittedName>
</protein>
<accession>A0ABQ9GI32</accession>
<sequence>MGYGSKRLTIAPLLTARHRAQRLTWAREVANWTLEDLKHVAWSDESRYRLFRADGRVRVWRKPNKAMDSICQQGTVQAGGGSVMMWDVFTCHGLGPFVNVLPKFNGNRYKTLLGDHLQPSMDFSFPDNDGIFQQDNAPSLRAVDVRDWFEEHSGEFQRMEDRYHLNMQPVPTCHLATAQTGPPSSSQHWLLWQPSPPPFIHHQLIPATREFSSNEVGHCAAKCDMPFHSHPRHLGTGSLRVRAELIHVADGAARLRSMILLEICDSEQLFLNSEIENLRACLSWPRERPLVLSQPRHYDHRNAWPGETGGPQENPPTSGIVRHDSHLRKFGSDRAGIERGSRWWEASGLTAQPPWLHIKLGTSPLIRTIFELSLLLRLMQGPVNKRIAEEKREGRRQPTVITDAVMLQHKRLPEAAVSERLACSPPIKANRLQSPAGSLPDFRMWESCRTNPLVVGVSRGFPLFRTMWEALREAVLPHCVAGICDRASSSPSCETLQVPSTQQRRVEDRLWRVVWIRTFLKQASHHARRVPNLHEMPTLHENFLHKFVCKAHLARNEEKEAAGCKAQNLGREIGVAPCRSQSRGCCR</sequence>
<dbReference type="EMBL" id="JARBHB010000012">
    <property type="protein sequence ID" value="KAJ8871701.1"/>
    <property type="molecule type" value="Genomic_DNA"/>
</dbReference>
<evidence type="ECO:0000313" key="2">
    <source>
        <dbReference type="EMBL" id="KAJ8871701.1"/>
    </source>
</evidence>
<proteinExistence type="predicted"/>
<dbReference type="InterPro" id="IPR036397">
    <property type="entry name" value="RNaseH_sf"/>
</dbReference>
<dbReference type="Proteomes" id="UP001159363">
    <property type="component" value="Chromosome 11"/>
</dbReference>
<gene>
    <name evidence="2" type="ORF">PR048_028028</name>
</gene>
<keyword evidence="3" id="KW-1185">Reference proteome</keyword>